<evidence type="ECO:0000256" key="5">
    <source>
        <dbReference type="ARBA" id="ARBA00023136"/>
    </source>
</evidence>
<evidence type="ECO:0000313" key="9">
    <source>
        <dbReference type="Proteomes" id="UP000595095"/>
    </source>
</evidence>
<dbReference type="Proteomes" id="UP000595095">
    <property type="component" value="Chromosome"/>
</dbReference>
<dbReference type="InterPro" id="IPR051791">
    <property type="entry name" value="Pra-immunoreactive"/>
</dbReference>
<organism evidence="8 9">
    <name type="scientific">Salinimonas marina</name>
    <dbReference type="NCBI Taxonomy" id="2785918"/>
    <lineage>
        <taxon>Bacteria</taxon>
        <taxon>Pseudomonadati</taxon>
        <taxon>Pseudomonadota</taxon>
        <taxon>Gammaproteobacteria</taxon>
        <taxon>Alteromonadales</taxon>
        <taxon>Alteromonadaceae</taxon>
        <taxon>Alteromonas/Salinimonas group</taxon>
        <taxon>Salinimonas</taxon>
    </lineage>
</organism>
<comment type="subcellular location">
    <subcellularLocation>
        <location evidence="1">Cell membrane</location>
        <topology evidence="1">Multi-pass membrane protein</topology>
    </subcellularLocation>
</comment>
<evidence type="ECO:0000256" key="1">
    <source>
        <dbReference type="ARBA" id="ARBA00004651"/>
    </source>
</evidence>
<feature type="domain" description="RDD" evidence="7">
    <location>
        <begin position="71"/>
        <end position="210"/>
    </location>
</feature>
<feature type="transmembrane region" description="Helical" evidence="6">
    <location>
        <begin position="75"/>
        <end position="94"/>
    </location>
</feature>
<dbReference type="KEGG" id="smaa:IT774_00630"/>
<dbReference type="PANTHER" id="PTHR36115">
    <property type="entry name" value="PROLINE-RICH ANTIGEN HOMOLOG-RELATED"/>
    <property type="match status" value="1"/>
</dbReference>
<evidence type="ECO:0000256" key="6">
    <source>
        <dbReference type="SAM" id="Phobius"/>
    </source>
</evidence>
<dbReference type="PANTHER" id="PTHR36115:SF4">
    <property type="entry name" value="MEMBRANE PROTEIN"/>
    <property type="match status" value="1"/>
</dbReference>
<keyword evidence="9" id="KW-1185">Reference proteome</keyword>
<keyword evidence="5 6" id="KW-0472">Membrane</keyword>
<evidence type="ECO:0000256" key="4">
    <source>
        <dbReference type="ARBA" id="ARBA00022989"/>
    </source>
</evidence>
<feature type="transmembrane region" description="Helical" evidence="6">
    <location>
        <begin position="176"/>
        <end position="197"/>
    </location>
</feature>
<gene>
    <name evidence="8" type="ORF">IT774_00630</name>
</gene>
<evidence type="ECO:0000256" key="2">
    <source>
        <dbReference type="ARBA" id="ARBA00022475"/>
    </source>
</evidence>
<name>A0A7S9HD73_9ALTE</name>
<sequence>MGMSVAPPDYSTYTIAELRTALQNVDKQTDPERAREIEQHLIDAEARQRQTQDEAELDEINDIEHFTVARRRERFAAAIIDALVSILAAIPFWIVANPLLEQLGLTSPQSGFLALFQSFLLGLCYGVLMFLLINGYLIATRAQTIGKHFLHIQVQTLEGRPATFSRYVFKRHLPMLLAYSLPVLGAVIALADILFIAGKPRRCLHDYVAGTRVGYISS</sequence>
<reference evidence="8 9" key="1">
    <citation type="submission" date="2020-11" db="EMBL/GenBank/DDBJ databases">
        <title>Complete genome sequence for Salinimonas sp. strain G2-b.</title>
        <authorList>
            <person name="Park S.-J."/>
        </authorList>
    </citation>
    <scope>NUCLEOTIDE SEQUENCE [LARGE SCALE GENOMIC DNA]</scope>
    <source>
        <strain evidence="8 9">G2-b</strain>
    </source>
</reference>
<evidence type="ECO:0000256" key="3">
    <source>
        <dbReference type="ARBA" id="ARBA00022692"/>
    </source>
</evidence>
<evidence type="ECO:0000259" key="7">
    <source>
        <dbReference type="Pfam" id="PF06271"/>
    </source>
</evidence>
<dbReference type="AlphaFoldDB" id="A0A7S9HD73"/>
<accession>A0A7S9HD73</accession>
<protein>
    <submittedName>
        <fullName evidence="8">RDD family protein</fullName>
    </submittedName>
</protein>
<keyword evidence="4 6" id="KW-1133">Transmembrane helix</keyword>
<dbReference type="EMBL" id="CP064795">
    <property type="protein sequence ID" value="QPG05824.1"/>
    <property type="molecule type" value="Genomic_DNA"/>
</dbReference>
<feature type="transmembrane region" description="Helical" evidence="6">
    <location>
        <begin position="114"/>
        <end position="139"/>
    </location>
</feature>
<keyword evidence="3 6" id="KW-0812">Transmembrane</keyword>
<dbReference type="RefSeq" id="WP_195810907.1">
    <property type="nucleotide sequence ID" value="NZ_CP064795.1"/>
</dbReference>
<dbReference type="Pfam" id="PF06271">
    <property type="entry name" value="RDD"/>
    <property type="match status" value="1"/>
</dbReference>
<evidence type="ECO:0000313" key="8">
    <source>
        <dbReference type="EMBL" id="QPG05824.1"/>
    </source>
</evidence>
<keyword evidence="2" id="KW-1003">Cell membrane</keyword>
<proteinExistence type="predicted"/>
<dbReference type="GO" id="GO:0005886">
    <property type="term" value="C:plasma membrane"/>
    <property type="evidence" value="ECO:0007669"/>
    <property type="project" value="UniProtKB-SubCell"/>
</dbReference>
<dbReference type="InterPro" id="IPR010432">
    <property type="entry name" value="RDD"/>
</dbReference>